<name>A0A7C9ESB3_OPUST</name>
<reference evidence="1" key="2">
    <citation type="submission" date="2020-07" db="EMBL/GenBank/DDBJ databases">
        <authorList>
            <person name="Vera ALvarez R."/>
            <person name="Arias-Moreno D.M."/>
            <person name="Jimenez-Jacinto V."/>
            <person name="Jimenez-Bremont J.F."/>
            <person name="Swaminathan K."/>
            <person name="Moose S.P."/>
            <person name="Guerrero-Gonzalez M.L."/>
            <person name="Marino-Ramirez L."/>
            <person name="Landsman D."/>
            <person name="Rodriguez-Kessler M."/>
            <person name="Delgado-Sanchez P."/>
        </authorList>
    </citation>
    <scope>NUCLEOTIDE SEQUENCE</scope>
    <source>
        <tissue evidence="1">Cladode</tissue>
    </source>
</reference>
<reference evidence="1" key="1">
    <citation type="journal article" date="2013" name="J. Plant Res.">
        <title>Effect of fungi and light on seed germination of three Opuntia species from semiarid lands of central Mexico.</title>
        <authorList>
            <person name="Delgado-Sanchez P."/>
            <person name="Jimenez-Bremont J.F."/>
            <person name="Guerrero-Gonzalez Mde L."/>
            <person name="Flores J."/>
        </authorList>
    </citation>
    <scope>NUCLEOTIDE SEQUENCE</scope>
    <source>
        <tissue evidence="1">Cladode</tissue>
    </source>
</reference>
<sequence length="115" mass="12903">MLQFLMNTSFSFTTEELLRLYPAGTIRLRQGRSCSFRILNWGNKISLSVARSFVLSSPITCSSRHAPFIVISSSDGRPWATDSGKTNFKLPQSSTLILRSNERHVSEKEQLCSSS</sequence>
<dbReference type="EMBL" id="GISG01233856">
    <property type="protein sequence ID" value="MBA4666969.1"/>
    <property type="molecule type" value="Transcribed_RNA"/>
</dbReference>
<organism evidence="1">
    <name type="scientific">Opuntia streptacantha</name>
    <name type="common">Prickly pear cactus</name>
    <name type="synonym">Opuntia cardona</name>
    <dbReference type="NCBI Taxonomy" id="393608"/>
    <lineage>
        <taxon>Eukaryota</taxon>
        <taxon>Viridiplantae</taxon>
        <taxon>Streptophyta</taxon>
        <taxon>Embryophyta</taxon>
        <taxon>Tracheophyta</taxon>
        <taxon>Spermatophyta</taxon>
        <taxon>Magnoliopsida</taxon>
        <taxon>eudicotyledons</taxon>
        <taxon>Gunneridae</taxon>
        <taxon>Pentapetalae</taxon>
        <taxon>Caryophyllales</taxon>
        <taxon>Cactineae</taxon>
        <taxon>Cactaceae</taxon>
        <taxon>Opuntioideae</taxon>
        <taxon>Opuntia</taxon>
    </lineage>
</organism>
<proteinExistence type="predicted"/>
<protein>
    <submittedName>
        <fullName evidence="1">Uncharacterized protein</fullName>
    </submittedName>
</protein>
<accession>A0A7C9ESB3</accession>
<dbReference type="AlphaFoldDB" id="A0A7C9ESB3"/>
<evidence type="ECO:0000313" key="1">
    <source>
        <dbReference type="EMBL" id="MBA4666969.1"/>
    </source>
</evidence>